<dbReference type="InterPro" id="IPR050055">
    <property type="entry name" value="EF-Tu_GTPase"/>
</dbReference>
<feature type="domain" description="Selenocysteine-specific elongation factor 3rd" evidence="2">
    <location>
        <begin position="98"/>
        <end position="212"/>
    </location>
</feature>
<evidence type="ECO:0000313" key="4">
    <source>
        <dbReference type="Proteomes" id="UP000188320"/>
    </source>
</evidence>
<dbReference type="FunFam" id="2.40.30.10:FF:000052">
    <property type="entry name" value="Selenocysteine-specific elongation factor EF-Sec"/>
    <property type="match status" value="1"/>
</dbReference>
<dbReference type="EMBL" id="LSSK01001139">
    <property type="protein sequence ID" value="OMH80588.1"/>
    <property type="molecule type" value="Genomic_DNA"/>
</dbReference>
<dbReference type="Pfam" id="PF03144">
    <property type="entry name" value="GTP_EFTU_D2"/>
    <property type="match status" value="1"/>
</dbReference>
<dbReference type="GO" id="GO:0005525">
    <property type="term" value="F:GTP binding"/>
    <property type="evidence" value="ECO:0007669"/>
    <property type="project" value="InterPro"/>
</dbReference>
<dbReference type="InterPro" id="IPR009000">
    <property type="entry name" value="Transl_B-barrel_sf"/>
</dbReference>
<gene>
    <name evidence="3" type="ORF">AX774_g5970</name>
</gene>
<proteinExistence type="predicted"/>
<reference evidence="4" key="1">
    <citation type="submission" date="2017-01" db="EMBL/GenBank/DDBJ databases">
        <authorList>
            <person name="Wang Y."/>
            <person name="White M."/>
            <person name="Kvist S."/>
            <person name="Moncalvo J.-M."/>
        </authorList>
    </citation>
    <scope>NUCLEOTIDE SEQUENCE [LARGE SCALE GENOMIC DNA]</scope>
    <source>
        <strain evidence="4">COL-18-3</strain>
    </source>
</reference>
<dbReference type="OrthoDB" id="2067at2759"/>
<sequence>MCLMSFDHCFALRGQGTVLTGTMLQGKLAVGDVVEILPIKLERKVKSIQRFKTPVDSISSGDRAGVCVTKIDASDLERGLLVSPPGGGGTVTLSSGCIIEISQVRFYKGEIRSHSNFHISIGYETTVGKVTLFGAPKSAPKPTADDFFRYEFEAIDAISSTNPQNIKKAGQYDDKPPKYTPESYYTYAMIEWKTDMYIPNSSLIIGSKLDSDPISSGEVLCTGTISGLFGKTDKFRVQFPTSANLSLYLGQSKKTKAPQQQQQKQKSPQCMLLIKYRKFLNSALAHKKIDQKFTS</sequence>
<dbReference type="GO" id="GO:0003746">
    <property type="term" value="F:translation elongation factor activity"/>
    <property type="evidence" value="ECO:0007669"/>
    <property type="project" value="UniProtKB-KW"/>
</dbReference>
<keyword evidence="3" id="KW-0251">Elongation factor</keyword>
<dbReference type="InterPro" id="IPR004161">
    <property type="entry name" value="EFTu-like_2"/>
</dbReference>
<dbReference type="Pfam" id="PF21208">
    <property type="entry name" value="euk_SelB_III"/>
    <property type="match status" value="1"/>
</dbReference>
<keyword evidence="3" id="KW-0648">Protein biosynthesis</keyword>
<dbReference type="CDD" id="cd03696">
    <property type="entry name" value="SelB_II"/>
    <property type="match status" value="1"/>
</dbReference>
<dbReference type="Gene3D" id="2.40.30.10">
    <property type="entry name" value="Translation factors"/>
    <property type="match status" value="1"/>
</dbReference>
<name>A0A1R1PI12_ZANCU</name>
<feature type="domain" description="Translation elongation factor EFTu-like" evidence="1">
    <location>
        <begin position="16"/>
        <end position="79"/>
    </location>
</feature>
<dbReference type="PANTHER" id="PTHR43721:SF11">
    <property type="entry name" value="SELENOCYSTEINE-SPECIFIC ELONGATION FACTOR"/>
    <property type="match status" value="1"/>
</dbReference>
<organism evidence="3 4">
    <name type="scientific">Zancudomyces culisetae</name>
    <name type="common">Gut fungus</name>
    <name type="synonym">Smittium culisetae</name>
    <dbReference type="NCBI Taxonomy" id="1213189"/>
    <lineage>
        <taxon>Eukaryota</taxon>
        <taxon>Fungi</taxon>
        <taxon>Fungi incertae sedis</taxon>
        <taxon>Zoopagomycota</taxon>
        <taxon>Kickxellomycotina</taxon>
        <taxon>Harpellomycetes</taxon>
        <taxon>Harpellales</taxon>
        <taxon>Legeriomycetaceae</taxon>
        <taxon>Zancudomyces</taxon>
    </lineage>
</organism>
<accession>A0A1R1PI12</accession>
<protein>
    <submittedName>
        <fullName evidence="3">Selenocysteine-specific elongation factor</fullName>
    </submittedName>
</protein>
<dbReference type="Proteomes" id="UP000188320">
    <property type="component" value="Unassembled WGS sequence"/>
</dbReference>
<dbReference type="InterPro" id="IPR049393">
    <property type="entry name" value="eEFSec_III"/>
</dbReference>
<evidence type="ECO:0000259" key="1">
    <source>
        <dbReference type="Pfam" id="PF03144"/>
    </source>
</evidence>
<dbReference type="GO" id="GO:0001514">
    <property type="term" value="P:selenocysteine incorporation"/>
    <property type="evidence" value="ECO:0007669"/>
    <property type="project" value="TreeGrafter"/>
</dbReference>
<keyword evidence="4" id="KW-1185">Reference proteome</keyword>
<dbReference type="SUPFAM" id="SSF50447">
    <property type="entry name" value="Translation proteins"/>
    <property type="match status" value="1"/>
</dbReference>
<dbReference type="PANTHER" id="PTHR43721">
    <property type="entry name" value="ELONGATION FACTOR TU-RELATED"/>
    <property type="match status" value="1"/>
</dbReference>
<evidence type="ECO:0000259" key="2">
    <source>
        <dbReference type="Pfam" id="PF21208"/>
    </source>
</evidence>
<evidence type="ECO:0000313" key="3">
    <source>
        <dbReference type="EMBL" id="OMH80588.1"/>
    </source>
</evidence>
<dbReference type="AlphaFoldDB" id="A0A1R1PI12"/>
<comment type="caution">
    <text evidence="3">The sequence shown here is derived from an EMBL/GenBank/DDBJ whole genome shotgun (WGS) entry which is preliminary data.</text>
</comment>